<accession>A0A1V9XYT1</accession>
<dbReference type="OrthoDB" id="10544212at2759"/>
<name>A0A1V9XYT1_9ACAR</name>
<keyword evidence="3" id="KW-1185">Reference proteome</keyword>
<feature type="compositionally biased region" description="Low complexity" evidence="1">
    <location>
        <begin position="225"/>
        <end position="249"/>
    </location>
</feature>
<evidence type="ECO:0000256" key="1">
    <source>
        <dbReference type="SAM" id="MobiDB-lite"/>
    </source>
</evidence>
<comment type="caution">
    <text evidence="2">The sequence shown here is derived from an EMBL/GenBank/DDBJ whole genome shotgun (WGS) entry which is preliminary data.</text>
</comment>
<gene>
    <name evidence="2" type="ORF">BIW11_06285</name>
</gene>
<sequence length="431" mass="46086">MTPFAPRVDNKTPKCMFGSYLGKQNELRKQLTSAGSTATGSSGVSAGWDIRDFTLPPDATIEQKIEHFLIIVNYKRIPSSPRKRFPYLRRTHKVEPSQPPVVDVMELHASAFTSSYPRILRHVPTVESKLRNMPLFYQKASISSEESSVPANTPEQTETHDEEHSKNTASTASSTSAESRDSSSRQSSASENASSASSAAGQAGGESDPGSYLDSEEGNGSPHLSAGSSSAGSKSRSGSSISSSTSTSSKSRDHRRATLTAKLSTASTISTLSSSPKIEKPQRSHSSSVSTLSTENPPGPSKSSSDERSVMLRIPDEERFSAASPSVRLPKAATVSDMPEPSAQSPQLAVDEISNADTTHDVSPMESENNVSHEEFDTYVDFLNDVTDVVLGMGVYSPSAIQAAIDAALATNVYGDVDRERAQTLVEQLFS</sequence>
<feature type="region of interest" description="Disordered" evidence="1">
    <location>
        <begin position="141"/>
        <end position="348"/>
    </location>
</feature>
<proteinExistence type="predicted"/>
<organism evidence="2 3">
    <name type="scientific">Tropilaelaps mercedesae</name>
    <dbReference type="NCBI Taxonomy" id="418985"/>
    <lineage>
        <taxon>Eukaryota</taxon>
        <taxon>Metazoa</taxon>
        <taxon>Ecdysozoa</taxon>
        <taxon>Arthropoda</taxon>
        <taxon>Chelicerata</taxon>
        <taxon>Arachnida</taxon>
        <taxon>Acari</taxon>
        <taxon>Parasitiformes</taxon>
        <taxon>Mesostigmata</taxon>
        <taxon>Gamasina</taxon>
        <taxon>Dermanyssoidea</taxon>
        <taxon>Laelapidae</taxon>
        <taxon>Tropilaelaps</taxon>
    </lineage>
</organism>
<feature type="compositionally biased region" description="Basic and acidic residues" evidence="1">
    <location>
        <begin position="304"/>
        <end position="320"/>
    </location>
</feature>
<feature type="compositionally biased region" description="Basic and acidic residues" evidence="1">
    <location>
        <begin position="157"/>
        <end position="166"/>
    </location>
</feature>
<dbReference type="InParanoid" id="A0A1V9XYT1"/>
<feature type="compositionally biased region" description="Low complexity" evidence="1">
    <location>
        <begin position="258"/>
        <end position="275"/>
    </location>
</feature>
<feature type="compositionally biased region" description="Low complexity" evidence="1">
    <location>
        <begin position="167"/>
        <end position="177"/>
    </location>
</feature>
<reference evidence="2 3" key="1">
    <citation type="journal article" date="2017" name="Gigascience">
        <title>Draft genome of the honey bee ectoparasitic mite, Tropilaelaps mercedesae, is shaped by the parasitic life history.</title>
        <authorList>
            <person name="Dong X."/>
            <person name="Armstrong S.D."/>
            <person name="Xia D."/>
            <person name="Makepeace B.L."/>
            <person name="Darby A.C."/>
            <person name="Kadowaki T."/>
        </authorList>
    </citation>
    <scope>NUCLEOTIDE SEQUENCE [LARGE SCALE GENOMIC DNA]</scope>
    <source>
        <strain evidence="2">Wuxi-XJTLU</strain>
    </source>
</reference>
<evidence type="ECO:0000313" key="3">
    <source>
        <dbReference type="Proteomes" id="UP000192247"/>
    </source>
</evidence>
<feature type="compositionally biased region" description="Low complexity" evidence="1">
    <location>
        <begin position="284"/>
        <end position="293"/>
    </location>
</feature>
<protein>
    <submittedName>
        <fullName evidence="2">Protein Wnt-4-like</fullName>
    </submittedName>
</protein>
<evidence type="ECO:0000313" key="2">
    <source>
        <dbReference type="EMBL" id="OQR78620.1"/>
    </source>
</evidence>
<feature type="compositionally biased region" description="Polar residues" evidence="1">
    <location>
        <begin position="141"/>
        <end position="156"/>
    </location>
</feature>
<dbReference type="EMBL" id="MNPL01002008">
    <property type="protein sequence ID" value="OQR78620.1"/>
    <property type="molecule type" value="Genomic_DNA"/>
</dbReference>
<feature type="compositionally biased region" description="Low complexity" evidence="1">
    <location>
        <begin position="184"/>
        <end position="208"/>
    </location>
</feature>
<dbReference type="AlphaFoldDB" id="A0A1V9XYT1"/>
<dbReference type="Proteomes" id="UP000192247">
    <property type="component" value="Unassembled WGS sequence"/>
</dbReference>